<dbReference type="InterPro" id="IPR013096">
    <property type="entry name" value="Cupin_2"/>
</dbReference>
<proteinExistence type="predicted"/>
<evidence type="ECO:0000256" key="1">
    <source>
        <dbReference type="ARBA" id="ARBA00023125"/>
    </source>
</evidence>
<dbReference type="SMART" id="SM00530">
    <property type="entry name" value="HTH_XRE"/>
    <property type="match status" value="1"/>
</dbReference>
<dbReference type="InterPro" id="IPR001387">
    <property type="entry name" value="Cro/C1-type_HTH"/>
</dbReference>
<dbReference type="InterPro" id="IPR014710">
    <property type="entry name" value="RmlC-like_jellyroll"/>
</dbReference>
<dbReference type="GO" id="GO:0003700">
    <property type="term" value="F:DNA-binding transcription factor activity"/>
    <property type="evidence" value="ECO:0007669"/>
    <property type="project" value="TreeGrafter"/>
</dbReference>
<dbReference type="Pfam" id="PF07883">
    <property type="entry name" value="Cupin_2"/>
    <property type="match status" value="1"/>
</dbReference>
<dbReference type="CDD" id="cd00093">
    <property type="entry name" value="HTH_XRE"/>
    <property type="match status" value="1"/>
</dbReference>
<keyword evidence="1" id="KW-0238">DNA-binding</keyword>
<feature type="domain" description="HTH cro/C1-type" evidence="2">
    <location>
        <begin position="20"/>
        <end position="74"/>
    </location>
</feature>
<dbReference type="Gene3D" id="1.10.260.40">
    <property type="entry name" value="lambda repressor-like DNA-binding domains"/>
    <property type="match status" value="1"/>
</dbReference>
<accession>A0A170PPC5</accession>
<dbReference type="AlphaFoldDB" id="A0A170PPC5"/>
<dbReference type="InterPro" id="IPR050807">
    <property type="entry name" value="TransReg_Diox_bact_type"/>
</dbReference>
<dbReference type="EMBL" id="CZQE01000244">
    <property type="protein sequence ID" value="CUS45342.1"/>
    <property type="molecule type" value="Genomic_DNA"/>
</dbReference>
<dbReference type="GO" id="GO:0003677">
    <property type="term" value="F:DNA binding"/>
    <property type="evidence" value="ECO:0007669"/>
    <property type="project" value="UniProtKB-KW"/>
</dbReference>
<reference evidence="3" key="1">
    <citation type="submission" date="2015-10" db="EMBL/GenBank/DDBJ databases">
        <authorList>
            <person name="Gilbert D.G."/>
        </authorList>
    </citation>
    <scope>NUCLEOTIDE SEQUENCE</scope>
</reference>
<protein>
    <submittedName>
        <fullName evidence="3">Transcriptional regulator, HTH_3 family</fullName>
    </submittedName>
</protein>
<dbReference type="PANTHER" id="PTHR46797:SF1">
    <property type="entry name" value="METHYLPHOSPHONATE SYNTHASE"/>
    <property type="match status" value="1"/>
</dbReference>
<evidence type="ECO:0000313" key="3">
    <source>
        <dbReference type="EMBL" id="CUS45342.1"/>
    </source>
</evidence>
<name>A0A170PPC5_9ZZZZ</name>
<dbReference type="GO" id="GO:0005829">
    <property type="term" value="C:cytosol"/>
    <property type="evidence" value="ECO:0007669"/>
    <property type="project" value="TreeGrafter"/>
</dbReference>
<gene>
    <name evidence="3" type="ORF">MGWOODY_Smn2280</name>
</gene>
<sequence>MAMAKQAVNSSDALTIGAHVRKLRKRQKMTLERLSELTGISVSSLSRIENTQLGMSLEKVELLARAFGASPEELVSRSLGDGVEPVATLPVAPQLIVDRARKRRERQDREISTKYLFEDSPRRALECMSCTIQAISIWDSEFLRHPGEKIIYVMAGDAIVYCQGKPPTILETSDALYMDAYVWHSFVAVNSRPVELLVTYFHGPESRQGLLETRSFTPESWAALQAD</sequence>
<dbReference type="SUPFAM" id="SSF51182">
    <property type="entry name" value="RmlC-like cupins"/>
    <property type="match status" value="1"/>
</dbReference>
<dbReference type="InterPro" id="IPR010982">
    <property type="entry name" value="Lambda_DNA-bd_dom_sf"/>
</dbReference>
<dbReference type="PANTHER" id="PTHR46797">
    <property type="entry name" value="HTH-TYPE TRANSCRIPTIONAL REGULATOR"/>
    <property type="match status" value="1"/>
</dbReference>
<organism evidence="3">
    <name type="scientific">hydrothermal vent metagenome</name>
    <dbReference type="NCBI Taxonomy" id="652676"/>
    <lineage>
        <taxon>unclassified sequences</taxon>
        <taxon>metagenomes</taxon>
        <taxon>ecological metagenomes</taxon>
    </lineage>
</organism>
<dbReference type="Gene3D" id="2.60.120.10">
    <property type="entry name" value="Jelly Rolls"/>
    <property type="match status" value="1"/>
</dbReference>
<dbReference type="InterPro" id="IPR011051">
    <property type="entry name" value="RmlC_Cupin_sf"/>
</dbReference>
<dbReference type="Pfam" id="PF13560">
    <property type="entry name" value="HTH_31"/>
    <property type="match status" value="1"/>
</dbReference>
<dbReference type="PROSITE" id="PS50943">
    <property type="entry name" value="HTH_CROC1"/>
    <property type="match status" value="1"/>
</dbReference>
<dbReference type="SUPFAM" id="SSF47413">
    <property type="entry name" value="lambda repressor-like DNA-binding domains"/>
    <property type="match status" value="1"/>
</dbReference>
<evidence type="ECO:0000259" key="2">
    <source>
        <dbReference type="PROSITE" id="PS50943"/>
    </source>
</evidence>